<accession>A0A235BPR2</accession>
<dbReference type="Proteomes" id="UP000215559">
    <property type="component" value="Unassembled WGS sequence"/>
</dbReference>
<evidence type="ECO:0000313" key="3">
    <source>
        <dbReference type="EMBL" id="OYD14166.1"/>
    </source>
</evidence>
<feature type="domain" description="Membrane protein 6-pyruvoyl-tetrahydropterin synthase-related" evidence="2">
    <location>
        <begin position="75"/>
        <end position="404"/>
    </location>
</feature>
<protein>
    <recommendedName>
        <fullName evidence="2">Membrane protein 6-pyruvoyl-tetrahydropterin synthase-related domain-containing protein</fullName>
    </recommendedName>
</protein>
<feature type="transmembrane region" description="Helical" evidence="1">
    <location>
        <begin position="345"/>
        <end position="364"/>
    </location>
</feature>
<proteinExistence type="predicted"/>
<dbReference type="EMBL" id="NOZP01000176">
    <property type="protein sequence ID" value="OYD14166.1"/>
    <property type="molecule type" value="Genomic_DNA"/>
</dbReference>
<feature type="transmembrane region" description="Helical" evidence="1">
    <location>
        <begin position="127"/>
        <end position="145"/>
    </location>
</feature>
<feature type="transmembrane region" description="Helical" evidence="1">
    <location>
        <begin position="181"/>
        <end position="212"/>
    </location>
</feature>
<feature type="transmembrane region" description="Helical" evidence="1">
    <location>
        <begin position="376"/>
        <end position="395"/>
    </location>
</feature>
<dbReference type="AlphaFoldDB" id="A0A235BPR2"/>
<evidence type="ECO:0000313" key="4">
    <source>
        <dbReference type="Proteomes" id="UP000215559"/>
    </source>
</evidence>
<reference evidence="3 4" key="1">
    <citation type="submission" date="2017-07" db="EMBL/GenBank/DDBJ databases">
        <title>Recovery of genomes from metagenomes via a dereplication, aggregation, and scoring strategy.</title>
        <authorList>
            <person name="Sieber C.M."/>
            <person name="Probst A.J."/>
            <person name="Sharrar A."/>
            <person name="Thomas B.C."/>
            <person name="Hess M."/>
            <person name="Tringe S.G."/>
            <person name="Banfield J.F."/>
        </authorList>
    </citation>
    <scope>NUCLEOTIDE SEQUENCE [LARGE SCALE GENOMIC DNA]</scope>
    <source>
        <strain evidence="3">JGI_Cruoil_03_51_56</strain>
    </source>
</reference>
<dbReference type="InterPro" id="IPR018776">
    <property type="entry name" value="Membrane_prot_PTPS-rel_domain"/>
</dbReference>
<sequence length="414" mass="46648">MLEQNLPKHSFFWLVPIIGLVLGALVSGYAFLAPGQPTSPDVWSHLVRQEIMYQSLEKGYSPFYTFMFYSGYPHLRFYGPLFAFLGGLGTLLVKGNLVLANKILLFILHLVSAWAMFAYLRHRTRNIYGAAIGTLTYLLVPWRVIHIAVLANHPQSLIYLLLPLCFLAFDKLAKDMKLKHIILLSLIIGLAIISHIFYAVFVVLFLIIAFLYELRMQSNTRRKQLTGLMALAGLGAVFVSAFFLIPFLVEYQTHLFPQILTRLPTPSLAILFSPWSSPHGYGGVYLGLSNIVLVIASIIIIFISGKRTKLELPMLTGFALTIFLTFIAPKLNLGFLSAGLPGVRFLMFSVFFASVLVVSGYSYLDNKVGHSNIMRTSLFLILFAVLSLDCLPHLLQVHYSREKRFLDVRQDIYS</sequence>
<evidence type="ECO:0000259" key="2">
    <source>
        <dbReference type="Pfam" id="PF10131"/>
    </source>
</evidence>
<feature type="transmembrane region" description="Helical" evidence="1">
    <location>
        <begin position="315"/>
        <end position="333"/>
    </location>
</feature>
<comment type="caution">
    <text evidence="3">The sequence shown here is derived from an EMBL/GenBank/DDBJ whole genome shotgun (WGS) entry which is preliminary data.</text>
</comment>
<gene>
    <name evidence="3" type="ORF">CH330_09150</name>
</gene>
<name>A0A235BPR2_UNCW3</name>
<keyword evidence="1" id="KW-0812">Transmembrane</keyword>
<feature type="transmembrane region" description="Helical" evidence="1">
    <location>
        <begin position="99"/>
        <end position="120"/>
    </location>
</feature>
<feature type="transmembrane region" description="Helical" evidence="1">
    <location>
        <begin position="283"/>
        <end position="303"/>
    </location>
</feature>
<feature type="transmembrane region" description="Helical" evidence="1">
    <location>
        <begin position="12"/>
        <end position="32"/>
    </location>
</feature>
<keyword evidence="1" id="KW-1133">Transmembrane helix</keyword>
<feature type="transmembrane region" description="Helical" evidence="1">
    <location>
        <begin position="75"/>
        <end position="93"/>
    </location>
</feature>
<keyword evidence="1" id="KW-0472">Membrane</keyword>
<feature type="transmembrane region" description="Helical" evidence="1">
    <location>
        <begin position="224"/>
        <end position="247"/>
    </location>
</feature>
<dbReference type="Pfam" id="PF10131">
    <property type="entry name" value="PTPS_related"/>
    <property type="match status" value="1"/>
</dbReference>
<evidence type="ECO:0000256" key="1">
    <source>
        <dbReference type="SAM" id="Phobius"/>
    </source>
</evidence>
<organism evidence="3 4">
    <name type="scientific">candidate division WOR-3 bacterium JGI_Cruoil_03_51_56</name>
    <dbReference type="NCBI Taxonomy" id="1973747"/>
    <lineage>
        <taxon>Bacteria</taxon>
        <taxon>Bacteria division WOR-3</taxon>
    </lineage>
</organism>